<name>A0A0G4FY26_9ALVE</name>
<proteinExistence type="predicted"/>
<feature type="signal peptide" evidence="1">
    <location>
        <begin position="1"/>
        <end position="32"/>
    </location>
</feature>
<dbReference type="AlphaFoldDB" id="A0A0G4FY26"/>
<accession>A0A0G4FY26</accession>
<evidence type="ECO:0000313" key="2">
    <source>
        <dbReference type="EMBL" id="CEM19895.1"/>
    </source>
</evidence>
<dbReference type="PhylomeDB" id="A0A0G4FY26"/>
<feature type="chain" id="PRO_5005189230" description="Mannitol dehydrogenase C-terminal domain-containing protein" evidence="1">
    <location>
        <begin position="33"/>
        <end position="578"/>
    </location>
</feature>
<protein>
    <recommendedName>
        <fullName evidence="3">Mannitol dehydrogenase C-terminal domain-containing protein</fullName>
    </recommendedName>
</protein>
<dbReference type="EMBL" id="CDMZ01000706">
    <property type="protein sequence ID" value="CEM19895.1"/>
    <property type="molecule type" value="Genomic_DNA"/>
</dbReference>
<evidence type="ECO:0000256" key="1">
    <source>
        <dbReference type="SAM" id="SignalP"/>
    </source>
</evidence>
<organism evidence="2">
    <name type="scientific">Chromera velia CCMP2878</name>
    <dbReference type="NCBI Taxonomy" id="1169474"/>
    <lineage>
        <taxon>Eukaryota</taxon>
        <taxon>Sar</taxon>
        <taxon>Alveolata</taxon>
        <taxon>Colpodellida</taxon>
        <taxon>Chromeraceae</taxon>
        <taxon>Chromera</taxon>
    </lineage>
</organism>
<sequence>MTRTNSFSPLSEMKRTLVLLALVLTLLHPSAAFSAAVGPLSRRHHWGGAGHTQCQRQSPEQQAHVLQRLSEERDEQSEAAVVNDLIAESFEKLRAGQSRKTVHIHFGAGKLGLGLVLKAMAKSAEATSSQLVLLQRASNAWKSVVDCDSPYIRFALNSTEICRLRVIRPGDPLDFEEIVQGARENAASKGHAGYFILHGSGEEEKTKLQQLLDWAVSDESPLAAVFSTSLGPALHKATEPLLSRLPKRKEAAERPALYACENDHVAVEKLAEKLKGKVTVVPCMVDRICAERTIGKCADGTCDVSVVAEPFPGEIVLLSPPEHAQMPAFRGNNVHCPEDEREAHYFCERKKLMVNGMHTTLAFMTLAKEQPLDFMKISGYDSETLAPGDHELVNWAQGTEEDRRMMWNWAVARCILCCHQHTVDVIKSAHGVTSDEEVCRILLAYARSTLDRFSTVRDTTSRVLGGGIHNRFVGRLANLRDFVESSDFEDSPIRQKMMEMAGVSDASLKEDVRALVKAALPHAQLDKERRDKQEQLPFSKVPTYIGSVMAQIDSDDEKERKAQARKTSWLRQYFWGLG</sequence>
<reference evidence="2" key="1">
    <citation type="submission" date="2014-11" db="EMBL/GenBank/DDBJ databases">
        <authorList>
            <person name="Otto D Thomas"/>
            <person name="Naeem Raeece"/>
        </authorList>
    </citation>
    <scope>NUCLEOTIDE SEQUENCE</scope>
</reference>
<evidence type="ECO:0008006" key="3">
    <source>
        <dbReference type="Google" id="ProtNLM"/>
    </source>
</evidence>
<dbReference type="VEuPathDB" id="CryptoDB:Cvel_3866"/>
<gene>
    <name evidence="2" type="ORF">Cvel_3866</name>
</gene>
<keyword evidence="1" id="KW-0732">Signal</keyword>